<accession>A0ACC0NCJ1</accession>
<dbReference type="Proteomes" id="UP001062846">
    <property type="component" value="Chromosome 6"/>
</dbReference>
<dbReference type="EMBL" id="CM046393">
    <property type="protein sequence ID" value="KAI8550303.1"/>
    <property type="molecule type" value="Genomic_DNA"/>
</dbReference>
<evidence type="ECO:0000313" key="2">
    <source>
        <dbReference type="Proteomes" id="UP001062846"/>
    </source>
</evidence>
<gene>
    <name evidence="1" type="ORF">RHMOL_Rhmol06G0094700</name>
</gene>
<organism evidence="1 2">
    <name type="scientific">Rhododendron molle</name>
    <name type="common">Chinese azalea</name>
    <name type="synonym">Azalea mollis</name>
    <dbReference type="NCBI Taxonomy" id="49168"/>
    <lineage>
        <taxon>Eukaryota</taxon>
        <taxon>Viridiplantae</taxon>
        <taxon>Streptophyta</taxon>
        <taxon>Embryophyta</taxon>
        <taxon>Tracheophyta</taxon>
        <taxon>Spermatophyta</taxon>
        <taxon>Magnoliopsida</taxon>
        <taxon>eudicotyledons</taxon>
        <taxon>Gunneridae</taxon>
        <taxon>Pentapetalae</taxon>
        <taxon>asterids</taxon>
        <taxon>Ericales</taxon>
        <taxon>Ericaceae</taxon>
        <taxon>Ericoideae</taxon>
        <taxon>Rhodoreae</taxon>
        <taxon>Rhododendron</taxon>
    </lineage>
</organism>
<keyword evidence="2" id="KW-1185">Reference proteome</keyword>
<protein>
    <submittedName>
        <fullName evidence="1">Uncharacterized protein</fullName>
    </submittedName>
</protein>
<sequence length="69" mass="7869">MGDPEEKMDREDPWILMTTITGGLIFLVGWHQQLKGSQCRRRCITEVQCTVNPKTNSDQPMDEVCTGWG</sequence>
<name>A0ACC0NCJ1_RHOML</name>
<comment type="caution">
    <text evidence="1">The sequence shown here is derived from an EMBL/GenBank/DDBJ whole genome shotgun (WGS) entry which is preliminary data.</text>
</comment>
<reference evidence="1" key="1">
    <citation type="submission" date="2022-02" db="EMBL/GenBank/DDBJ databases">
        <title>Plant Genome Project.</title>
        <authorList>
            <person name="Zhang R.-G."/>
        </authorList>
    </citation>
    <scope>NUCLEOTIDE SEQUENCE</scope>
    <source>
        <strain evidence="1">AT1</strain>
    </source>
</reference>
<evidence type="ECO:0000313" key="1">
    <source>
        <dbReference type="EMBL" id="KAI8550303.1"/>
    </source>
</evidence>
<proteinExistence type="predicted"/>